<dbReference type="InterPro" id="IPR008922">
    <property type="entry name" value="Di-copper_centre_dom_sf"/>
</dbReference>
<dbReference type="GO" id="GO:0046872">
    <property type="term" value="F:metal ion binding"/>
    <property type="evidence" value="ECO:0007669"/>
    <property type="project" value="UniProtKB-KW"/>
</dbReference>
<name>A0A409VNV3_9AGAR</name>
<dbReference type="PRINTS" id="PR00092">
    <property type="entry name" value="TYROSINASE"/>
</dbReference>
<dbReference type="PROSITE" id="PS00498">
    <property type="entry name" value="TYROSINASE_2"/>
    <property type="match status" value="1"/>
</dbReference>
<dbReference type="STRING" id="181874.A0A409VNV3"/>
<dbReference type="InterPro" id="IPR050316">
    <property type="entry name" value="Tyrosinase/Hemocyanin"/>
</dbReference>
<evidence type="ECO:0000256" key="3">
    <source>
        <dbReference type="SAM" id="SignalP"/>
    </source>
</evidence>
<dbReference type="GO" id="GO:0016491">
    <property type="term" value="F:oxidoreductase activity"/>
    <property type="evidence" value="ECO:0007669"/>
    <property type="project" value="InterPro"/>
</dbReference>
<evidence type="ECO:0000256" key="1">
    <source>
        <dbReference type="ARBA" id="ARBA00022723"/>
    </source>
</evidence>
<comment type="caution">
    <text evidence="6">The sequence shown here is derived from an EMBL/GenBank/DDBJ whole genome shotgun (WGS) entry which is preliminary data.</text>
</comment>
<dbReference type="Proteomes" id="UP000284842">
    <property type="component" value="Unassembled WGS sequence"/>
</dbReference>
<reference evidence="6 7" key="1">
    <citation type="journal article" date="2018" name="Evol. Lett.">
        <title>Horizontal gene cluster transfer increased hallucinogenic mushroom diversity.</title>
        <authorList>
            <person name="Reynolds H.T."/>
            <person name="Vijayakumar V."/>
            <person name="Gluck-Thaler E."/>
            <person name="Korotkin H.B."/>
            <person name="Matheny P.B."/>
            <person name="Slot J.C."/>
        </authorList>
    </citation>
    <scope>NUCLEOTIDE SEQUENCE [LARGE SCALE GENOMIC DNA]</scope>
    <source>
        <strain evidence="6 7">2629</strain>
    </source>
</reference>
<feature type="domain" description="Tyrosinase copper-binding" evidence="4">
    <location>
        <begin position="91"/>
        <end position="108"/>
    </location>
</feature>
<dbReference type="OrthoDB" id="6132182at2759"/>
<dbReference type="AlphaFoldDB" id="A0A409VNV3"/>
<keyword evidence="2" id="KW-0186">Copper</keyword>
<dbReference type="InterPro" id="IPR002227">
    <property type="entry name" value="Tyrosinase_Cu-bd"/>
</dbReference>
<sequence length="355" mass="39027">MLFQRTFLLTALLSLVALTASKPTKGRKHCHNPLIRQEWRTLSRKAQKEYLSAVQCILTKPAITPPSIAPGAVSRYDDLVVTHNIQAGNIHFVGHFLPWHRWYTAIYEKALREECGYKGAQPYWDWNLDAPPLGSLTTSPLWDSEYGFGGNGPYEAIPPGSPLERFAVPGRTGGGCVTDGPFVNMTVRIGPGADLSGSQARCLTRDFSPSFASRYLGKNMTDITMAPATFGEFIRVVEGGPSFDDSSLHGGGHFGVGGTLGVMGDNANSPGDPVFYLHHANLDRLWWSWQMKNLTQRLVDISGPINIMDYNNVVGGNVTLTFPLSVGVNADDITINDVMHIQRGELCYDYDTLYT</sequence>
<dbReference type="EMBL" id="NHTK01006017">
    <property type="protein sequence ID" value="PPQ67965.1"/>
    <property type="molecule type" value="Genomic_DNA"/>
</dbReference>
<dbReference type="SUPFAM" id="SSF48056">
    <property type="entry name" value="Di-copper centre-containing domain"/>
    <property type="match status" value="1"/>
</dbReference>
<feature type="chain" id="PRO_5019074609" description="Tyrosinase copper-binding domain-containing protein" evidence="3">
    <location>
        <begin position="22"/>
        <end position="355"/>
    </location>
</feature>
<dbReference type="Gene3D" id="1.10.1280.10">
    <property type="entry name" value="Di-copper center containing domain from catechol oxidase"/>
    <property type="match status" value="1"/>
</dbReference>
<dbReference type="Pfam" id="PF00264">
    <property type="entry name" value="Tyrosinase"/>
    <property type="match status" value="1"/>
</dbReference>
<evidence type="ECO:0000256" key="2">
    <source>
        <dbReference type="ARBA" id="ARBA00023008"/>
    </source>
</evidence>
<keyword evidence="1" id="KW-0479">Metal-binding</keyword>
<evidence type="ECO:0000259" key="4">
    <source>
        <dbReference type="PROSITE" id="PS00497"/>
    </source>
</evidence>
<dbReference type="PANTHER" id="PTHR11474:SF126">
    <property type="entry name" value="TYROSINASE-LIKE PROTEIN TYR-1-RELATED"/>
    <property type="match status" value="1"/>
</dbReference>
<protein>
    <recommendedName>
        <fullName evidence="4 5">Tyrosinase copper-binding domain-containing protein</fullName>
    </recommendedName>
</protein>
<proteinExistence type="predicted"/>
<dbReference type="PANTHER" id="PTHR11474">
    <property type="entry name" value="TYROSINASE FAMILY MEMBER"/>
    <property type="match status" value="1"/>
</dbReference>
<evidence type="ECO:0000313" key="7">
    <source>
        <dbReference type="Proteomes" id="UP000284842"/>
    </source>
</evidence>
<keyword evidence="7" id="KW-1185">Reference proteome</keyword>
<dbReference type="PROSITE" id="PS00497">
    <property type="entry name" value="TYROSINASE_1"/>
    <property type="match status" value="1"/>
</dbReference>
<feature type="signal peptide" evidence="3">
    <location>
        <begin position="1"/>
        <end position="21"/>
    </location>
</feature>
<gene>
    <name evidence="6" type="ORF">CVT24_003158</name>
</gene>
<evidence type="ECO:0000313" key="6">
    <source>
        <dbReference type="EMBL" id="PPQ67965.1"/>
    </source>
</evidence>
<accession>A0A409VNV3</accession>
<keyword evidence="3" id="KW-0732">Signal</keyword>
<evidence type="ECO:0000259" key="5">
    <source>
        <dbReference type="PROSITE" id="PS00498"/>
    </source>
</evidence>
<dbReference type="InParanoid" id="A0A409VNV3"/>
<organism evidence="6 7">
    <name type="scientific">Panaeolus cyanescens</name>
    <dbReference type="NCBI Taxonomy" id="181874"/>
    <lineage>
        <taxon>Eukaryota</taxon>
        <taxon>Fungi</taxon>
        <taxon>Dikarya</taxon>
        <taxon>Basidiomycota</taxon>
        <taxon>Agaricomycotina</taxon>
        <taxon>Agaricomycetes</taxon>
        <taxon>Agaricomycetidae</taxon>
        <taxon>Agaricales</taxon>
        <taxon>Agaricineae</taxon>
        <taxon>Galeropsidaceae</taxon>
        <taxon>Panaeolus</taxon>
    </lineage>
</organism>
<feature type="domain" description="Tyrosinase copper-binding" evidence="5">
    <location>
        <begin position="272"/>
        <end position="283"/>
    </location>
</feature>